<dbReference type="RefSeq" id="XP_002950058.1">
    <property type="nucleotide sequence ID" value="XM_002950012.1"/>
</dbReference>
<dbReference type="Proteomes" id="UP000001058">
    <property type="component" value="Unassembled WGS sequence"/>
</dbReference>
<dbReference type="AlphaFoldDB" id="D8TUK8"/>
<proteinExistence type="predicted"/>
<dbReference type="KEGG" id="vcn:VOLCADRAFT_90512"/>
<accession>D8TUK8</accession>
<reference evidence="1 2" key="1">
    <citation type="journal article" date="2010" name="Science">
        <title>Genomic analysis of organismal complexity in the multicellular green alga Volvox carteri.</title>
        <authorList>
            <person name="Prochnik S.E."/>
            <person name="Umen J."/>
            <person name="Nedelcu A.M."/>
            <person name="Hallmann A."/>
            <person name="Miller S.M."/>
            <person name="Nishii I."/>
            <person name="Ferris P."/>
            <person name="Kuo A."/>
            <person name="Mitros T."/>
            <person name="Fritz-Laylin L.K."/>
            <person name="Hellsten U."/>
            <person name="Chapman J."/>
            <person name="Simakov O."/>
            <person name="Rensing S.A."/>
            <person name="Terry A."/>
            <person name="Pangilinan J."/>
            <person name="Kapitonov V."/>
            <person name="Jurka J."/>
            <person name="Salamov A."/>
            <person name="Shapiro H."/>
            <person name="Schmutz J."/>
            <person name="Grimwood J."/>
            <person name="Lindquist E."/>
            <person name="Lucas S."/>
            <person name="Grigoriev I.V."/>
            <person name="Schmitt R."/>
            <person name="Kirk D."/>
            <person name="Rokhsar D.S."/>
        </authorList>
    </citation>
    <scope>NUCLEOTIDE SEQUENCE [LARGE SCALE GENOMIC DNA]</scope>
    <source>
        <strain evidence="2">f. Nagariensis / Eve</strain>
    </source>
</reference>
<dbReference type="InParanoid" id="D8TUK8"/>
<sequence>MTMAMHCRAVTATASAGGLRVVGPYSAPASPLRSQFTHMHPHVVPGSTLATAEAAEAEVMTVRSKRGRSGVLDLQHMLGVDVPPRVRGAVCFALSEVMYDGAVVGR</sequence>
<protein>
    <submittedName>
        <fullName evidence="1">Uncharacterized protein</fullName>
    </submittedName>
</protein>
<dbReference type="OrthoDB" id="550985at2759"/>
<dbReference type="EMBL" id="GL378338">
    <property type="protein sequence ID" value="EFJ48726.1"/>
    <property type="molecule type" value="Genomic_DNA"/>
</dbReference>
<organism evidence="2">
    <name type="scientific">Volvox carteri f. nagariensis</name>
    <dbReference type="NCBI Taxonomy" id="3068"/>
    <lineage>
        <taxon>Eukaryota</taxon>
        <taxon>Viridiplantae</taxon>
        <taxon>Chlorophyta</taxon>
        <taxon>core chlorophytes</taxon>
        <taxon>Chlorophyceae</taxon>
        <taxon>CS clade</taxon>
        <taxon>Chlamydomonadales</taxon>
        <taxon>Volvocaceae</taxon>
        <taxon>Volvox</taxon>
    </lineage>
</organism>
<evidence type="ECO:0000313" key="2">
    <source>
        <dbReference type="Proteomes" id="UP000001058"/>
    </source>
</evidence>
<evidence type="ECO:0000313" key="1">
    <source>
        <dbReference type="EMBL" id="EFJ48726.1"/>
    </source>
</evidence>
<dbReference type="GeneID" id="9619378"/>
<gene>
    <name evidence="1" type="ORF">VOLCADRAFT_90512</name>
</gene>
<name>D8TUK8_VOLCA</name>
<keyword evidence="2" id="KW-1185">Reference proteome</keyword>